<reference evidence="9 10" key="1">
    <citation type="submission" date="2021-01" db="EMBL/GenBank/DDBJ databases">
        <title>Genome public.</title>
        <authorList>
            <person name="Liu C."/>
            <person name="Sun Q."/>
        </authorList>
    </citation>
    <scope>NUCLEOTIDE SEQUENCE [LARGE SCALE GENOMIC DNA]</scope>
    <source>
        <strain evidence="9 10">YIM B02564</strain>
    </source>
</reference>
<comment type="similarity">
    <text evidence="2">Belongs to the MgtC/SapB family.</text>
</comment>
<evidence type="ECO:0000313" key="9">
    <source>
        <dbReference type="EMBL" id="MBL4950877.1"/>
    </source>
</evidence>
<dbReference type="InterPro" id="IPR049177">
    <property type="entry name" value="MgtC_SapB_SrpB_YhiD_N"/>
</dbReference>
<evidence type="ECO:0000256" key="5">
    <source>
        <dbReference type="ARBA" id="ARBA00022989"/>
    </source>
</evidence>
<dbReference type="PRINTS" id="PR01837">
    <property type="entry name" value="MGTCSAPBPROT"/>
</dbReference>
<name>A0ABS1THX7_9BACI</name>
<evidence type="ECO:0000259" key="8">
    <source>
        <dbReference type="Pfam" id="PF02308"/>
    </source>
</evidence>
<evidence type="ECO:0000313" key="10">
    <source>
        <dbReference type="Proteomes" id="UP000623967"/>
    </source>
</evidence>
<comment type="caution">
    <text evidence="9">The sequence shown here is derived from an EMBL/GenBank/DDBJ whole genome shotgun (WGS) entry which is preliminary data.</text>
</comment>
<proteinExistence type="inferred from homology"/>
<feature type="domain" description="MgtC/SapB/SrpB/YhiD N-terminal" evidence="8">
    <location>
        <begin position="22"/>
        <end position="148"/>
    </location>
</feature>
<keyword evidence="3" id="KW-1003">Cell membrane</keyword>
<accession>A0ABS1THX7</accession>
<comment type="subcellular location">
    <subcellularLocation>
        <location evidence="1">Cell membrane</location>
        <topology evidence="1">Multi-pass membrane protein</topology>
    </subcellularLocation>
</comment>
<evidence type="ECO:0000256" key="6">
    <source>
        <dbReference type="ARBA" id="ARBA00023136"/>
    </source>
</evidence>
<protein>
    <submittedName>
        <fullName evidence="9">MgtC/SapB family protein</fullName>
    </submittedName>
</protein>
<evidence type="ECO:0000256" key="2">
    <source>
        <dbReference type="ARBA" id="ARBA00009298"/>
    </source>
</evidence>
<gene>
    <name evidence="9" type="ORF">JK635_01285</name>
</gene>
<feature type="transmembrane region" description="Helical" evidence="7">
    <location>
        <begin position="18"/>
        <end position="35"/>
    </location>
</feature>
<dbReference type="EMBL" id="JAESWB010000005">
    <property type="protein sequence ID" value="MBL4950877.1"/>
    <property type="molecule type" value="Genomic_DNA"/>
</dbReference>
<keyword evidence="6 7" id="KW-0472">Membrane</keyword>
<evidence type="ECO:0000256" key="4">
    <source>
        <dbReference type="ARBA" id="ARBA00022692"/>
    </source>
</evidence>
<dbReference type="Pfam" id="PF02308">
    <property type="entry name" value="MgtC"/>
    <property type="match status" value="1"/>
</dbReference>
<dbReference type="RefSeq" id="WP_202651638.1">
    <property type="nucleotide sequence ID" value="NZ_JAESWB010000005.1"/>
</dbReference>
<organism evidence="9 10">
    <name type="scientific">Neobacillus paridis</name>
    <dbReference type="NCBI Taxonomy" id="2803862"/>
    <lineage>
        <taxon>Bacteria</taxon>
        <taxon>Bacillati</taxon>
        <taxon>Bacillota</taxon>
        <taxon>Bacilli</taxon>
        <taxon>Bacillales</taxon>
        <taxon>Bacillaceae</taxon>
        <taxon>Neobacillus</taxon>
    </lineage>
</organism>
<keyword evidence="10" id="KW-1185">Reference proteome</keyword>
<evidence type="ECO:0000256" key="3">
    <source>
        <dbReference type="ARBA" id="ARBA00022475"/>
    </source>
</evidence>
<sequence>MDHLGIFYEEHFLKNLEIYFRLVISALLGMFIGWDRSAKNKPAGLKTFTYVSVTCTLITIVSIYSAEFFGSSNINNRMDPMRLTAQIVSGLGFLGAGLILKDGLRVKGLTSAAMVFFAGGVGIGIGAGFYGIVFASVLITFILAKISLFIEEKHNVTEKEEQRRIKRNLRS</sequence>
<feature type="transmembrane region" description="Helical" evidence="7">
    <location>
        <begin position="112"/>
        <end position="144"/>
    </location>
</feature>
<evidence type="ECO:0000256" key="1">
    <source>
        <dbReference type="ARBA" id="ARBA00004651"/>
    </source>
</evidence>
<dbReference type="PANTHER" id="PTHR33778:SF4">
    <property type="entry name" value="PROTEIN SAPB"/>
    <property type="match status" value="1"/>
</dbReference>
<feature type="transmembrane region" description="Helical" evidence="7">
    <location>
        <begin position="47"/>
        <end position="69"/>
    </location>
</feature>
<evidence type="ECO:0000256" key="7">
    <source>
        <dbReference type="SAM" id="Phobius"/>
    </source>
</evidence>
<dbReference type="PANTHER" id="PTHR33778">
    <property type="entry name" value="PROTEIN MGTC"/>
    <property type="match status" value="1"/>
</dbReference>
<keyword evidence="4 7" id="KW-0812">Transmembrane</keyword>
<dbReference type="InterPro" id="IPR003416">
    <property type="entry name" value="MgtC/SapB/SrpB/YhiD_fam"/>
</dbReference>
<feature type="transmembrane region" description="Helical" evidence="7">
    <location>
        <begin position="81"/>
        <end position="100"/>
    </location>
</feature>
<keyword evidence="5 7" id="KW-1133">Transmembrane helix</keyword>
<dbReference type="Proteomes" id="UP000623967">
    <property type="component" value="Unassembled WGS sequence"/>
</dbReference>